<evidence type="ECO:0000313" key="2">
    <source>
        <dbReference type="Proteomes" id="UP001162992"/>
    </source>
</evidence>
<proteinExistence type="predicted"/>
<name>A0ACC2AJE8_DIPCM</name>
<evidence type="ECO:0000313" key="1">
    <source>
        <dbReference type="EMBL" id="KAJ7517708.1"/>
    </source>
</evidence>
<organism evidence="1 2">
    <name type="scientific">Diphasiastrum complanatum</name>
    <name type="common">Issler's clubmoss</name>
    <name type="synonym">Lycopodium complanatum</name>
    <dbReference type="NCBI Taxonomy" id="34168"/>
    <lineage>
        <taxon>Eukaryota</taxon>
        <taxon>Viridiplantae</taxon>
        <taxon>Streptophyta</taxon>
        <taxon>Embryophyta</taxon>
        <taxon>Tracheophyta</taxon>
        <taxon>Lycopodiopsida</taxon>
        <taxon>Lycopodiales</taxon>
        <taxon>Lycopodiaceae</taxon>
        <taxon>Lycopodioideae</taxon>
        <taxon>Diphasiastrum</taxon>
    </lineage>
</organism>
<accession>A0ACC2AJE8</accession>
<keyword evidence="2" id="KW-1185">Reference proteome</keyword>
<dbReference type="EMBL" id="CM055112">
    <property type="protein sequence ID" value="KAJ7517708.1"/>
    <property type="molecule type" value="Genomic_DNA"/>
</dbReference>
<sequence length="321" mass="35053">MAEYLKYLVGWPGPSGFGSRTTAEEVTADLDLTSHTVLITGATSGLGLETARVLAKRGAHVIIPGRKLQSSKKARDFILKEHADARVSVGELDLSSLASIRKFVDDLKSQNYNLNTLINNAGVTNAKYICTKDGLQLDFATNHVGHFLLTNLLLDNIIATAKKYGIEGRIVIVSSNAHFLTKALDLKTVNDENSFQWFMSYGKSKLANILHAKELARRLKEKSVNVTANALHPGGVRTNILRDLNATFATVLLFMVSWAFKTVPQGAATTCYLAAHPTVAGVSGKYFCDCNEYECSSYANDMKLAADLWAYSEGITSSYMD</sequence>
<dbReference type="Proteomes" id="UP001162992">
    <property type="component" value="Chromosome 21"/>
</dbReference>
<reference evidence="2" key="1">
    <citation type="journal article" date="2024" name="Proc. Natl. Acad. Sci. U.S.A.">
        <title>Extraordinary preservation of gene collinearity over three hundred million years revealed in homosporous lycophytes.</title>
        <authorList>
            <person name="Li C."/>
            <person name="Wickell D."/>
            <person name="Kuo L.Y."/>
            <person name="Chen X."/>
            <person name="Nie B."/>
            <person name="Liao X."/>
            <person name="Peng D."/>
            <person name="Ji J."/>
            <person name="Jenkins J."/>
            <person name="Williams M."/>
            <person name="Shu S."/>
            <person name="Plott C."/>
            <person name="Barry K."/>
            <person name="Rajasekar S."/>
            <person name="Grimwood J."/>
            <person name="Han X."/>
            <person name="Sun S."/>
            <person name="Hou Z."/>
            <person name="He W."/>
            <person name="Dai G."/>
            <person name="Sun C."/>
            <person name="Schmutz J."/>
            <person name="Leebens-Mack J.H."/>
            <person name="Li F.W."/>
            <person name="Wang L."/>
        </authorList>
    </citation>
    <scope>NUCLEOTIDE SEQUENCE [LARGE SCALE GENOMIC DNA]</scope>
    <source>
        <strain evidence="2">cv. PW_Plant_1</strain>
    </source>
</reference>
<gene>
    <name evidence="1" type="ORF">O6H91_21G036600</name>
</gene>
<comment type="caution">
    <text evidence="1">The sequence shown here is derived from an EMBL/GenBank/DDBJ whole genome shotgun (WGS) entry which is preliminary data.</text>
</comment>
<protein>
    <submittedName>
        <fullName evidence="1">Uncharacterized protein</fullName>
    </submittedName>
</protein>